<sequence length="167" mass="18235">MSELMTPKGELSPASAPTLGSAGARRAGRGLWDRVKAAARAFLNRRSVYRLAELDDRTLKDIGLLRTDVDSALSLPLYQDPTTLLAERAHHRRAQARATARLMRAREEAERDGQDGNAQDGNAQDKAQDGWRTPAGCRPVDRPRPQVRKGRRADKLAVPAPSVCACG</sequence>
<gene>
    <name evidence="3" type="ORF">HNQ73_002186</name>
</gene>
<protein>
    <submittedName>
        <fullName evidence="3">Uncharacterized protein YjiS (DUF1127 family)</fullName>
    </submittedName>
</protein>
<name>A0A841KF45_9HYPH</name>
<evidence type="ECO:0000313" key="4">
    <source>
        <dbReference type="Proteomes" id="UP000588017"/>
    </source>
</evidence>
<evidence type="ECO:0000259" key="2">
    <source>
        <dbReference type="Pfam" id="PF06568"/>
    </source>
</evidence>
<organism evidence="3 4">
    <name type="scientific">Chelatococcus composti</name>
    <dbReference type="NCBI Taxonomy" id="1743235"/>
    <lineage>
        <taxon>Bacteria</taxon>
        <taxon>Pseudomonadati</taxon>
        <taxon>Pseudomonadota</taxon>
        <taxon>Alphaproteobacteria</taxon>
        <taxon>Hyphomicrobiales</taxon>
        <taxon>Chelatococcaceae</taxon>
        <taxon>Chelatococcus</taxon>
    </lineage>
</organism>
<reference evidence="3 4" key="1">
    <citation type="submission" date="2020-08" db="EMBL/GenBank/DDBJ databases">
        <title>Genomic Encyclopedia of Type Strains, Phase IV (KMG-IV): sequencing the most valuable type-strain genomes for metagenomic binning, comparative biology and taxonomic classification.</title>
        <authorList>
            <person name="Goeker M."/>
        </authorList>
    </citation>
    <scope>NUCLEOTIDE SEQUENCE [LARGE SCALE GENOMIC DNA]</scope>
    <source>
        <strain evidence="3 4">DSM 101465</strain>
    </source>
</reference>
<keyword evidence="4" id="KW-1185">Reference proteome</keyword>
<dbReference type="RefSeq" id="WP_244650097.1">
    <property type="nucleotide sequence ID" value="NZ_BMHX01000004.1"/>
</dbReference>
<dbReference type="EMBL" id="JACHEH010000004">
    <property type="protein sequence ID" value="MBB6168556.1"/>
    <property type="molecule type" value="Genomic_DNA"/>
</dbReference>
<dbReference type="AlphaFoldDB" id="A0A841KF45"/>
<dbReference type="InterPro" id="IPR009506">
    <property type="entry name" value="YjiS-like"/>
</dbReference>
<evidence type="ECO:0000313" key="3">
    <source>
        <dbReference type="EMBL" id="MBB6168556.1"/>
    </source>
</evidence>
<dbReference type="Proteomes" id="UP000588017">
    <property type="component" value="Unassembled WGS sequence"/>
</dbReference>
<comment type="caution">
    <text evidence="3">The sequence shown here is derived from an EMBL/GenBank/DDBJ whole genome shotgun (WGS) entry which is preliminary data.</text>
</comment>
<feature type="compositionally biased region" description="Basic and acidic residues" evidence="1">
    <location>
        <begin position="104"/>
        <end position="114"/>
    </location>
</feature>
<accession>A0A841KF45</accession>
<feature type="region of interest" description="Disordered" evidence="1">
    <location>
        <begin position="1"/>
        <end position="25"/>
    </location>
</feature>
<dbReference type="Pfam" id="PF06568">
    <property type="entry name" value="YjiS-like"/>
    <property type="match status" value="1"/>
</dbReference>
<feature type="domain" description="YjiS-like" evidence="2">
    <location>
        <begin position="37"/>
        <end position="69"/>
    </location>
</feature>
<proteinExistence type="predicted"/>
<feature type="region of interest" description="Disordered" evidence="1">
    <location>
        <begin position="97"/>
        <end position="167"/>
    </location>
</feature>
<evidence type="ECO:0000256" key="1">
    <source>
        <dbReference type="SAM" id="MobiDB-lite"/>
    </source>
</evidence>